<dbReference type="SMART" id="SM00327">
    <property type="entry name" value="VWA"/>
    <property type="match status" value="1"/>
</dbReference>
<evidence type="ECO:0000256" key="8">
    <source>
        <dbReference type="ARBA" id="ARBA00022882"/>
    </source>
</evidence>
<keyword evidence="7" id="KW-0106">Calcium</keyword>
<dbReference type="EMBL" id="CAJFCW020000002">
    <property type="protein sequence ID" value="CAG9094703.1"/>
    <property type="molecule type" value="Genomic_DNA"/>
</dbReference>
<accession>A0A811K961</accession>
<evidence type="ECO:0000259" key="15">
    <source>
        <dbReference type="PROSITE" id="PS50234"/>
    </source>
</evidence>
<comment type="caution">
    <text evidence="16">The sequence shown here is derived from an EMBL/GenBank/DDBJ whole genome shotgun (WGS) entry which is preliminary data.</text>
</comment>
<evidence type="ECO:0000256" key="11">
    <source>
        <dbReference type="ARBA" id="ARBA00023136"/>
    </source>
</evidence>
<dbReference type="GO" id="GO:0005891">
    <property type="term" value="C:voltage-gated calcium channel complex"/>
    <property type="evidence" value="ECO:0007669"/>
    <property type="project" value="TreeGrafter"/>
</dbReference>
<dbReference type="PANTHER" id="PTHR10166">
    <property type="entry name" value="VOLTAGE-DEPENDENT CALCIUM CHANNEL SUBUNIT ALPHA-2/DELTA-RELATED"/>
    <property type="match status" value="1"/>
</dbReference>
<evidence type="ECO:0000313" key="17">
    <source>
        <dbReference type="Proteomes" id="UP000614601"/>
    </source>
</evidence>
<proteinExistence type="predicted"/>
<dbReference type="SUPFAM" id="SSF53300">
    <property type="entry name" value="vWA-like"/>
    <property type="match status" value="1"/>
</dbReference>
<name>A0A811K961_9BILA</name>
<keyword evidence="8" id="KW-0851">Voltage-gated channel</keyword>
<keyword evidence="11" id="KW-0472">Membrane</keyword>
<feature type="domain" description="VWFA" evidence="15">
    <location>
        <begin position="227"/>
        <end position="421"/>
    </location>
</feature>
<dbReference type="PROSITE" id="PS50234">
    <property type="entry name" value="VWFA"/>
    <property type="match status" value="1"/>
</dbReference>
<keyword evidence="6 14" id="KW-0732">Signal</keyword>
<dbReference type="AlphaFoldDB" id="A0A811K961"/>
<evidence type="ECO:0000256" key="6">
    <source>
        <dbReference type="ARBA" id="ARBA00022729"/>
    </source>
</evidence>
<dbReference type="InterPro" id="IPR051173">
    <property type="entry name" value="Ca_channel_alpha-2/delta"/>
</dbReference>
<feature type="signal peptide" evidence="14">
    <location>
        <begin position="1"/>
        <end position="17"/>
    </location>
</feature>
<dbReference type="GO" id="GO:0005245">
    <property type="term" value="F:voltage-gated calcium channel activity"/>
    <property type="evidence" value="ECO:0007669"/>
    <property type="project" value="TreeGrafter"/>
</dbReference>
<evidence type="ECO:0000313" key="16">
    <source>
        <dbReference type="EMBL" id="CAD5211921.1"/>
    </source>
</evidence>
<evidence type="ECO:0000256" key="7">
    <source>
        <dbReference type="ARBA" id="ARBA00022837"/>
    </source>
</evidence>
<evidence type="ECO:0000256" key="2">
    <source>
        <dbReference type="ARBA" id="ARBA00022448"/>
    </source>
</evidence>
<evidence type="ECO:0000256" key="14">
    <source>
        <dbReference type="SAM" id="SignalP"/>
    </source>
</evidence>
<dbReference type="InterPro" id="IPR002035">
    <property type="entry name" value="VWF_A"/>
</dbReference>
<comment type="subcellular location">
    <subcellularLocation>
        <location evidence="1">Membrane</location>
        <topology evidence="1">Single-pass type I membrane protein</topology>
    </subcellularLocation>
</comment>
<dbReference type="Proteomes" id="UP000614601">
    <property type="component" value="Unassembled WGS sequence"/>
</dbReference>
<evidence type="ECO:0000256" key="12">
    <source>
        <dbReference type="ARBA" id="ARBA00023180"/>
    </source>
</evidence>
<dbReference type="Proteomes" id="UP000783686">
    <property type="component" value="Unassembled WGS sequence"/>
</dbReference>
<dbReference type="InterPro" id="IPR036465">
    <property type="entry name" value="vWFA_dom_sf"/>
</dbReference>
<evidence type="ECO:0000256" key="13">
    <source>
        <dbReference type="ARBA" id="ARBA00023303"/>
    </source>
</evidence>
<reference evidence="16" key="1">
    <citation type="submission" date="2020-09" db="EMBL/GenBank/DDBJ databases">
        <authorList>
            <person name="Kikuchi T."/>
        </authorList>
    </citation>
    <scope>NUCLEOTIDE SEQUENCE</scope>
    <source>
        <strain evidence="16">SH1</strain>
    </source>
</reference>
<evidence type="ECO:0000256" key="4">
    <source>
        <dbReference type="ARBA" id="ARBA00022673"/>
    </source>
</evidence>
<keyword evidence="12" id="KW-0325">Glycoprotein</keyword>
<keyword evidence="3" id="KW-0109">Calcium transport</keyword>
<dbReference type="EMBL" id="CAJFDH010000002">
    <property type="protein sequence ID" value="CAD5211921.1"/>
    <property type="molecule type" value="Genomic_DNA"/>
</dbReference>
<keyword evidence="10" id="KW-0406">Ion transport</keyword>
<dbReference type="Gene3D" id="3.30.450.20">
    <property type="entry name" value="PAS domain"/>
    <property type="match status" value="1"/>
</dbReference>
<evidence type="ECO:0000256" key="1">
    <source>
        <dbReference type="ARBA" id="ARBA00004479"/>
    </source>
</evidence>
<evidence type="ECO:0000256" key="10">
    <source>
        <dbReference type="ARBA" id="ARBA00023065"/>
    </source>
</evidence>
<keyword evidence="17" id="KW-1185">Reference proteome</keyword>
<keyword evidence="2" id="KW-0813">Transport</keyword>
<dbReference type="PANTHER" id="PTHR10166:SF65">
    <property type="entry name" value="VWFA DOMAIN-CONTAINING PROTEIN"/>
    <property type="match status" value="1"/>
</dbReference>
<feature type="chain" id="PRO_5035681487" description="VWFA domain-containing protein" evidence="14">
    <location>
        <begin position="18"/>
        <end position="1061"/>
    </location>
</feature>
<keyword evidence="9" id="KW-1133">Transmembrane helix</keyword>
<sequence>MLIQYIFTLPLLPLILSLNEERLLDSLYQINQKWDQIFEETVFLEKIKKGLDSEVNGKLGLKTMDFNDYSRDVSDSFNNFFEKKVNSLRKIIKTTEKVTTDMDYYQQRIDDAFECYNFQKRINNSNLYFMDLAMQKSGVHINVEAVKCDQEVVRDFEWTGLPEIERTFQDNVNVDPTIQRQYIGTYSGLTRVFPSFRWEAEPNQVTIDLFDPRFRPWFVGAESAPKDVLFLLDYSGSIKGQTLHLMKMIIMYILTTLTPNDYFNAIWYNSKKELLLSSCSGDGFIQATTRNKRLFQNIMDTIEEKDQATLPPAINMSLAQFVSDSYKKAYKKRQTSGGHKAIMLFTDGIEFWPTEEVKMFRRHYPKQKVRIFGYSMGYGTGHIPALKWIACETDGTYSIVDSISDVRMQSRTYLSKLVKPLADELSMIPPEDRLPIFSYPYMDTQGEGAVISVSAPLLNFMNNVSDESISLLGVASVDITLESLRLLSKSNENMYSFVIDNNGIVFYHPNLKVPPREVYSVRRTACHNVKGSIRHGTRVQYGPADERVKKIMGLIDSIFTLDILELEPDHSEKFKKFRDKMIKGDCSEAIDDGTKQYRCAKVKDTPLTIGFVWNKKSEVIDVEEDTKEMIFEENELVADWIRQPSLCSEFLSVNPLFSQYESLMDLAEKEAECMSVRDRRLLSLFHRAMSEWRQQWPYLDVNQTCETRISITDEQRHPHFHSAFVETLPGIVTFYPACNNKSMQHFFEDQPQLLKRPVDSEATNIRVDPFTQIVTTYRTLDNKDTKAVTALLGVQWNKKIFNELFTEAFENDGGMADCRNDNVKCYLLTSDMFILGSTVANEHLHLSTMEPQLLDHLVGRKVLEKTSRRDYQAECGIKDKRYEKFKGPASFSFRPMTIFNSLFNTVVSLIFSFISTESKPYYQNQTCHFQGRDFIEQCVVEENSYKLVSYNKITVRYKVTKDCYNTATVLPSPEKRLNMIVVEGTCKPSPSTANRIAMQYQYKPVRVEECSLTESTYRARPTIIFSEKYDVPPPDQCSSGAFKTAIFSMTIIMLTWTVMYY</sequence>
<dbReference type="OrthoDB" id="10054666at2759"/>
<keyword evidence="4" id="KW-0107">Calcium channel</keyword>
<dbReference type="InterPro" id="IPR013608">
    <property type="entry name" value="VWA_N"/>
</dbReference>
<dbReference type="Pfam" id="PF08399">
    <property type="entry name" value="VWA_N"/>
    <property type="match status" value="1"/>
</dbReference>
<evidence type="ECO:0000256" key="3">
    <source>
        <dbReference type="ARBA" id="ARBA00022568"/>
    </source>
</evidence>
<evidence type="ECO:0000256" key="9">
    <source>
        <dbReference type="ARBA" id="ARBA00022989"/>
    </source>
</evidence>
<dbReference type="Pfam" id="PF00092">
    <property type="entry name" value="VWA"/>
    <property type="match status" value="1"/>
</dbReference>
<organism evidence="16 17">
    <name type="scientific">Bursaphelenchus okinawaensis</name>
    <dbReference type="NCBI Taxonomy" id="465554"/>
    <lineage>
        <taxon>Eukaryota</taxon>
        <taxon>Metazoa</taxon>
        <taxon>Ecdysozoa</taxon>
        <taxon>Nematoda</taxon>
        <taxon>Chromadorea</taxon>
        <taxon>Rhabditida</taxon>
        <taxon>Tylenchina</taxon>
        <taxon>Tylenchomorpha</taxon>
        <taxon>Aphelenchoidea</taxon>
        <taxon>Aphelenchoididae</taxon>
        <taxon>Bursaphelenchus</taxon>
    </lineage>
</organism>
<protein>
    <recommendedName>
        <fullName evidence="15">VWFA domain-containing protein</fullName>
    </recommendedName>
</protein>
<dbReference type="Gene3D" id="3.40.50.410">
    <property type="entry name" value="von Willebrand factor, type A domain"/>
    <property type="match status" value="1"/>
</dbReference>
<evidence type="ECO:0000256" key="5">
    <source>
        <dbReference type="ARBA" id="ARBA00022692"/>
    </source>
</evidence>
<keyword evidence="5" id="KW-0812">Transmembrane</keyword>
<gene>
    <name evidence="16" type="ORF">BOKJ2_LOCUS3943</name>
</gene>
<keyword evidence="13" id="KW-0407">Ion channel</keyword>